<dbReference type="AlphaFoldDB" id="A0AAV8YM65"/>
<dbReference type="Proteomes" id="UP001162162">
    <property type="component" value="Unassembled WGS sequence"/>
</dbReference>
<reference evidence="1" key="1">
    <citation type="journal article" date="2023" name="Insect Mol. Biol.">
        <title>Genome sequencing provides insights into the evolution of gene families encoding plant cell wall-degrading enzymes in longhorned beetles.</title>
        <authorList>
            <person name="Shin N.R."/>
            <person name="Okamura Y."/>
            <person name="Kirsch R."/>
            <person name="Pauchet Y."/>
        </authorList>
    </citation>
    <scope>NUCLEOTIDE SEQUENCE</scope>
    <source>
        <strain evidence="1">AMC_N1</strain>
    </source>
</reference>
<dbReference type="EMBL" id="JAPWTK010000075">
    <property type="protein sequence ID" value="KAJ8952033.1"/>
    <property type="molecule type" value="Genomic_DNA"/>
</dbReference>
<gene>
    <name evidence="1" type="ORF">NQ318_023474</name>
</gene>
<proteinExistence type="predicted"/>
<name>A0AAV8YM65_9CUCU</name>
<sequence>MNVKKLVATGNRRKACKEYSPGRYSPWTHTITKVPGPPDSWSHIAVHYPQYSKDSNSKATVWCAFPNEYTDIVRCTYSYKIQFANNCSKII</sequence>
<accession>A0AAV8YM65</accession>
<organism evidence="1 2">
    <name type="scientific">Aromia moschata</name>
    <dbReference type="NCBI Taxonomy" id="1265417"/>
    <lineage>
        <taxon>Eukaryota</taxon>
        <taxon>Metazoa</taxon>
        <taxon>Ecdysozoa</taxon>
        <taxon>Arthropoda</taxon>
        <taxon>Hexapoda</taxon>
        <taxon>Insecta</taxon>
        <taxon>Pterygota</taxon>
        <taxon>Neoptera</taxon>
        <taxon>Endopterygota</taxon>
        <taxon>Coleoptera</taxon>
        <taxon>Polyphaga</taxon>
        <taxon>Cucujiformia</taxon>
        <taxon>Chrysomeloidea</taxon>
        <taxon>Cerambycidae</taxon>
        <taxon>Cerambycinae</taxon>
        <taxon>Callichromatini</taxon>
        <taxon>Aromia</taxon>
    </lineage>
</organism>
<comment type="caution">
    <text evidence="1">The sequence shown here is derived from an EMBL/GenBank/DDBJ whole genome shotgun (WGS) entry which is preliminary data.</text>
</comment>
<evidence type="ECO:0000313" key="1">
    <source>
        <dbReference type="EMBL" id="KAJ8952033.1"/>
    </source>
</evidence>
<evidence type="ECO:0000313" key="2">
    <source>
        <dbReference type="Proteomes" id="UP001162162"/>
    </source>
</evidence>
<keyword evidence="2" id="KW-1185">Reference proteome</keyword>
<protein>
    <submittedName>
        <fullName evidence="1">Uncharacterized protein</fullName>
    </submittedName>
</protein>